<evidence type="ECO:0000313" key="2">
    <source>
        <dbReference type="Proteomes" id="UP000473885"/>
    </source>
</evidence>
<dbReference type="Proteomes" id="UP000473885">
    <property type="component" value="Unassembled WGS sequence"/>
</dbReference>
<proteinExistence type="predicted"/>
<dbReference type="AlphaFoldDB" id="A0A6M0R8F2"/>
<sequence>MRKSESIKELAMALSKFQGKVNNPKNVAENPFFKSKYAPLDVVINVIKEPLKENGLSYMQEPISDDGVTVSMITTIMHSSGEWVESSPLKIKNEKPTAQGSGSSITYARRYQLTSMLGIASEDDDDGNIATYGAGNPVKKISKDQAEEIRELAKTKKITEEYICKFRKCKKFEELNENDWNAAMNWLKNR</sequence>
<organism evidence="1 2">
    <name type="scientific">Clostridium niameyense</name>
    <dbReference type="NCBI Taxonomy" id="1622073"/>
    <lineage>
        <taxon>Bacteria</taxon>
        <taxon>Bacillati</taxon>
        <taxon>Bacillota</taxon>
        <taxon>Clostridia</taxon>
        <taxon>Eubacteriales</taxon>
        <taxon>Clostridiaceae</taxon>
        <taxon>Clostridium</taxon>
    </lineage>
</organism>
<gene>
    <name evidence="1" type="ORF">FDF74_04735</name>
</gene>
<evidence type="ECO:0000313" key="1">
    <source>
        <dbReference type="EMBL" id="NEZ46521.1"/>
    </source>
</evidence>
<name>A0A6M0R8F2_9CLOT</name>
<dbReference type="Pfam" id="PF04404">
    <property type="entry name" value="ERF"/>
    <property type="match status" value="1"/>
</dbReference>
<keyword evidence="2" id="KW-1185">Reference proteome</keyword>
<comment type="caution">
    <text evidence="1">The sequence shown here is derived from an EMBL/GenBank/DDBJ whole genome shotgun (WGS) entry which is preliminary data.</text>
</comment>
<dbReference type="InterPro" id="IPR007499">
    <property type="entry name" value="ERF_bacteria_virus"/>
</dbReference>
<protein>
    <submittedName>
        <fullName evidence="1">ERF family protein</fullName>
    </submittedName>
</protein>
<reference evidence="1 2" key="1">
    <citation type="submission" date="2019-04" db="EMBL/GenBank/DDBJ databases">
        <title>Genome sequencing of Clostridium botulinum Groups I-IV and Clostridium butyricum.</title>
        <authorList>
            <person name="Brunt J."/>
            <person name="Van Vliet A.H.M."/>
            <person name="Stringer S.C."/>
            <person name="Carter A.T."/>
            <person name="Peck M.W."/>
        </authorList>
    </citation>
    <scope>NUCLEOTIDE SEQUENCE [LARGE SCALE GENOMIC DNA]</scope>
    <source>
        <strain evidence="1 2">IFR 18/094</strain>
    </source>
</reference>
<dbReference type="EMBL" id="SXDP01000002">
    <property type="protein sequence ID" value="NEZ46521.1"/>
    <property type="molecule type" value="Genomic_DNA"/>
</dbReference>
<accession>A0A6M0R8F2</accession>
<dbReference type="RefSeq" id="WP_163248748.1">
    <property type="nucleotide sequence ID" value="NZ_SXDP01000002.1"/>
</dbReference>